<keyword evidence="1" id="KW-0472">Membrane</keyword>
<name>A0A2D1U9W4_9SPHI</name>
<evidence type="ECO:0000256" key="1">
    <source>
        <dbReference type="SAM" id="Phobius"/>
    </source>
</evidence>
<feature type="transmembrane region" description="Helical" evidence="1">
    <location>
        <begin position="18"/>
        <end position="38"/>
    </location>
</feature>
<dbReference type="AlphaFoldDB" id="A0A2D1U9W4"/>
<keyword evidence="1" id="KW-0812">Transmembrane</keyword>
<feature type="transmembrane region" description="Helical" evidence="1">
    <location>
        <begin position="50"/>
        <end position="78"/>
    </location>
</feature>
<sequence length="147" mass="16775">MGLKYNKILDTIRFPLKVWLTSVLLSPILYLLIINLGGYRDHYAALFNAWGFYAVAVVIGGLVSIPNWLLLWVCYYFVNKTKWALLTKKLALCAFSVLLTVLLFRWNFSELDSISRGDYITAISYMVTVAVGCLVYKVDTVSPHRQL</sequence>
<evidence type="ECO:0000313" key="3">
    <source>
        <dbReference type="Proteomes" id="UP000223749"/>
    </source>
</evidence>
<dbReference type="EMBL" id="CP024091">
    <property type="protein sequence ID" value="ATP58407.1"/>
    <property type="molecule type" value="Genomic_DNA"/>
</dbReference>
<feature type="transmembrane region" description="Helical" evidence="1">
    <location>
        <begin position="90"/>
        <end position="107"/>
    </location>
</feature>
<dbReference type="RefSeq" id="WP_099440309.1">
    <property type="nucleotide sequence ID" value="NZ_CP024091.1"/>
</dbReference>
<feature type="transmembrane region" description="Helical" evidence="1">
    <location>
        <begin position="119"/>
        <end position="138"/>
    </location>
</feature>
<protein>
    <submittedName>
        <fullName evidence="2">Uncharacterized protein</fullName>
    </submittedName>
</protein>
<dbReference type="KEGG" id="pgs:CPT03_19040"/>
<keyword evidence="3" id="KW-1185">Reference proteome</keyword>
<evidence type="ECO:0000313" key="2">
    <source>
        <dbReference type="EMBL" id="ATP58407.1"/>
    </source>
</evidence>
<keyword evidence="1" id="KW-1133">Transmembrane helix</keyword>
<dbReference type="Proteomes" id="UP000223749">
    <property type="component" value="Chromosome"/>
</dbReference>
<gene>
    <name evidence="2" type="ORF">CPT03_19040</name>
</gene>
<accession>A0A2D1U9W4</accession>
<proteinExistence type="predicted"/>
<reference evidence="2 3" key="1">
    <citation type="submission" date="2017-10" db="EMBL/GenBank/DDBJ databases">
        <title>Whole genome of Pedobacter ginsengisoli T01R-27 isolated from tomato rhizosphere.</title>
        <authorList>
            <person name="Weon H.-Y."/>
            <person name="Lee S.A."/>
            <person name="Sang M.K."/>
            <person name="Song J."/>
        </authorList>
    </citation>
    <scope>NUCLEOTIDE SEQUENCE [LARGE SCALE GENOMIC DNA]</scope>
    <source>
        <strain evidence="2 3">T01R-27</strain>
    </source>
</reference>
<organism evidence="2 3">
    <name type="scientific">Pedobacter ginsengisoli</name>
    <dbReference type="NCBI Taxonomy" id="363852"/>
    <lineage>
        <taxon>Bacteria</taxon>
        <taxon>Pseudomonadati</taxon>
        <taxon>Bacteroidota</taxon>
        <taxon>Sphingobacteriia</taxon>
        <taxon>Sphingobacteriales</taxon>
        <taxon>Sphingobacteriaceae</taxon>
        <taxon>Pedobacter</taxon>
    </lineage>
</organism>